<feature type="compositionally biased region" description="Basic and acidic residues" evidence="1">
    <location>
        <begin position="15"/>
        <end position="30"/>
    </location>
</feature>
<name>A0A1Q8RJH1_9PEZI</name>
<organism evidence="2 3">
    <name type="scientific">Colletotrichum chlorophyti</name>
    <dbReference type="NCBI Taxonomy" id="708187"/>
    <lineage>
        <taxon>Eukaryota</taxon>
        <taxon>Fungi</taxon>
        <taxon>Dikarya</taxon>
        <taxon>Ascomycota</taxon>
        <taxon>Pezizomycotina</taxon>
        <taxon>Sordariomycetes</taxon>
        <taxon>Hypocreomycetidae</taxon>
        <taxon>Glomerellales</taxon>
        <taxon>Glomerellaceae</taxon>
        <taxon>Colletotrichum</taxon>
    </lineage>
</organism>
<accession>A0A1Q8RJH1</accession>
<dbReference type="AlphaFoldDB" id="A0A1Q8RJH1"/>
<feature type="compositionally biased region" description="Basic and acidic residues" evidence="1">
    <location>
        <begin position="110"/>
        <end position="121"/>
    </location>
</feature>
<feature type="region of interest" description="Disordered" evidence="1">
    <location>
        <begin position="1"/>
        <end position="143"/>
    </location>
</feature>
<dbReference type="STRING" id="708187.A0A1Q8RJH1"/>
<gene>
    <name evidence="2" type="ORF">CCHL11_08226</name>
</gene>
<dbReference type="OrthoDB" id="4579481at2759"/>
<dbReference type="EMBL" id="MPGH01000189">
    <property type="protein sequence ID" value="OLN84480.1"/>
    <property type="molecule type" value="Genomic_DNA"/>
</dbReference>
<comment type="caution">
    <text evidence="2">The sequence shown here is derived from an EMBL/GenBank/DDBJ whole genome shotgun (WGS) entry which is preliminary data.</text>
</comment>
<keyword evidence="3" id="KW-1185">Reference proteome</keyword>
<feature type="region of interest" description="Disordered" evidence="1">
    <location>
        <begin position="246"/>
        <end position="296"/>
    </location>
</feature>
<proteinExistence type="predicted"/>
<feature type="compositionally biased region" description="Polar residues" evidence="1">
    <location>
        <begin position="73"/>
        <end position="83"/>
    </location>
</feature>
<evidence type="ECO:0000313" key="3">
    <source>
        <dbReference type="Proteomes" id="UP000186583"/>
    </source>
</evidence>
<sequence>MGKKPYEADSDSDREDGGAKLNTHTDEVVKPADAMDVDIPPTPADKKKAAADARAQRALRRKQIREGLAAQGGINSASMDSTPNPEPQPVSPTKTKANQDKKPRKKRADKKSPEKVEKVEVETEPTTGESATEPAVEPAAETAPVPATVAETYPAVATNTTATSVADESTSNAPSSVAGGDAQSQGLNRAARRRLMQIERQRGIIKTSLGIAADSDERQAEVEAELAAWTANFDSKAEARALKKLAKKQSQLSQRKSNTGKLLTGRNESDEKQKQIKKQKQKQALRARQEGSSGQS</sequence>
<feature type="compositionally biased region" description="Low complexity" evidence="1">
    <location>
        <begin position="124"/>
        <end position="143"/>
    </location>
</feature>
<feature type="region of interest" description="Disordered" evidence="1">
    <location>
        <begin position="160"/>
        <end position="190"/>
    </location>
</feature>
<protein>
    <submittedName>
        <fullName evidence="2">Uncharacterized protein</fullName>
    </submittedName>
</protein>
<feature type="compositionally biased region" description="Basic and acidic residues" evidence="1">
    <location>
        <begin position="44"/>
        <end position="55"/>
    </location>
</feature>
<feature type="compositionally biased region" description="Basic residues" evidence="1">
    <location>
        <begin position="275"/>
        <end position="285"/>
    </location>
</feature>
<evidence type="ECO:0000256" key="1">
    <source>
        <dbReference type="SAM" id="MobiDB-lite"/>
    </source>
</evidence>
<feature type="compositionally biased region" description="Low complexity" evidence="1">
    <location>
        <begin position="248"/>
        <end position="257"/>
    </location>
</feature>
<reference evidence="2 3" key="1">
    <citation type="submission" date="2016-11" db="EMBL/GenBank/DDBJ databases">
        <title>Draft Genome Assembly of Colletotrichum chlorophyti a pathogen of herbaceous plants.</title>
        <authorList>
            <person name="Gan P."/>
            <person name="Narusaka M."/>
            <person name="Tsushima A."/>
            <person name="Narusaka Y."/>
            <person name="Takano Y."/>
            <person name="Shirasu K."/>
        </authorList>
    </citation>
    <scope>NUCLEOTIDE SEQUENCE [LARGE SCALE GENOMIC DNA]</scope>
    <source>
        <strain evidence="2 3">NTL11</strain>
    </source>
</reference>
<evidence type="ECO:0000313" key="2">
    <source>
        <dbReference type="EMBL" id="OLN84480.1"/>
    </source>
</evidence>
<dbReference type="Proteomes" id="UP000186583">
    <property type="component" value="Unassembled WGS sequence"/>
</dbReference>